<accession>A0AA85J8U2</accession>
<dbReference type="GO" id="GO:0070740">
    <property type="term" value="F:tubulin-glutamic acid ligase activity"/>
    <property type="evidence" value="ECO:0007669"/>
    <property type="project" value="TreeGrafter"/>
</dbReference>
<sequence>MSSSSVYTSSCSDVCSSSDSDATITTETFVSTSYETHCSSSNYQSVAKNCEISKRTSSSKTTRLKSRAENFQCLPLFRIPASEAGIMWCGGFKKLPIIIFSALSITDGQEEVESIGKMFNMTFKLARTECKLLRRILSSHGFHESFSQFEELNILWTGCHLKPYLLRFLTDFQKVNHFPRSYEITRKDRLAKNIKRMQRIKDLKSFDFVPSTFILPEELDDFYRSYLGEKGAFIVKPIASSRGRGIYLVKHPEEVSCEEPVIVSRYISNPLLLDGFKFDVRLYVAVTSYQPFICYIYEEGLVRFATVRYQHGVKHLKTQCMHLTNYSVNKRNFEYVQNDDADIEDFGNKWSLGALLRYLHSEGVDVTGLMVRIEEVIIKSFLCVLPPINVACRMFPASKARCFELYGFDIIIDENFRPWLLEVNLSPSLVCDSPLDFKVKSHMLTDLFNLVGITCHDPSRKSRGMCNGSNVTSNGTSFVPPDPSAYFVSASDQCFRNASTKTPSQRQNGTNSQSDRGVNNLYGIPISGMMPKEINKTQMNILRRLSEESARAGGWIRLYPNPVAWEQYAHLFPYESNKHNNECNRIHYNEILYTSVDQYNQSSDKSLNDIGNSILMDAYNAAYASYILQSVSWSTSVLINQLKTTDKLTTGENTTDNLKDLIGSLKVPEECTYFHPNYAPGITNLHCLFSRGITHRHSFSNDIKVIQKPTIITSAIHQKPLPLHNVTPSQLHNYITNFIHTPTNDEYGSSLRDCRRVTLLYCYVMNHMPYFLRKLGRKPKILPGVCLTPGCLHNHASKNNICGIWQICKSVNSTYESPLDSNTPHTASNCQDNNVSIPEHISNSANTNENKKDLHSESLLKPTRIKSQQRNTSRKHKHSLVVNNASKLSPIQARHAFTAYLSRIQNRLVIEADQCSAATNQYQNDDEEIKLLIKFLHTASANLSSSQNPLKTDNLYSQVQSSGGRNQRESKLELARLLNEFINVYQYETVNNKQLVRSGKVTNCMKILNSTQFWRLIRDSNESDLESLLAEYTRLNKSVDVFLGRQDDKSKKRPLPNLNNQKLRPFKTGSSSSDSGFQSINEVNSSPPAKNDSNPIGKQRFLEHLSNSKMHNHCSVDSSPSSSFFSSPTSSSMSLPNESSSEEKAIHSSNKDVVNSNKNYKQKLSTMNINYSDKPEYCQKCTFINPVKSAINLLSCGKCISSVTKTSQQNDISPTEGDKRNENKVDPKDDSPLHAEFCMSKKDRSCQTIKSSGSQTARRPQSSNKSVSKLRKPIKKVNRRKVQPLVYSTRNNTSSSLSLSSFGKQNNRINTQDQRRFKSNCALRSNKLANSPSNNRVHEKNNYKPRNSNTVKKLALVPGINPPICKPVYMLSADKSLSFIHLHGHNNSCENDSDKSDSKTDGEYVLSDVCLNKNCRTDKSKFNRTSRRIYPLSSARKTH</sequence>
<feature type="region of interest" description="Disordered" evidence="7">
    <location>
        <begin position="1207"/>
        <end position="1346"/>
    </location>
</feature>
<dbReference type="GO" id="GO:0005524">
    <property type="term" value="F:ATP binding"/>
    <property type="evidence" value="ECO:0007669"/>
    <property type="project" value="UniProtKB-KW"/>
</dbReference>
<feature type="compositionally biased region" description="Low complexity" evidence="7">
    <location>
        <begin position="1115"/>
        <end position="1139"/>
    </location>
</feature>
<feature type="region of interest" description="Disordered" evidence="7">
    <location>
        <begin position="1112"/>
        <end position="1159"/>
    </location>
</feature>
<feature type="compositionally biased region" description="Basic and acidic residues" evidence="7">
    <location>
        <begin position="1216"/>
        <end position="1245"/>
    </location>
</feature>
<dbReference type="PANTHER" id="PTHR12241">
    <property type="entry name" value="TUBULIN POLYGLUTAMYLASE"/>
    <property type="match status" value="1"/>
</dbReference>
<dbReference type="GO" id="GO:0000226">
    <property type="term" value="P:microtubule cytoskeleton organization"/>
    <property type="evidence" value="ECO:0007669"/>
    <property type="project" value="TreeGrafter"/>
</dbReference>
<feature type="compositionally biased region" description="Polar residues" evidence="7">
    <location>
        <begin position="1246"/>
        <end position="1267"/>
    </location>
</feature>
<comment type="similarity">
    <text evidence="1">Belongs to the tubulin--tyrosine ligase family.</text>
</comment>
<feature type="compositionally biased region" description="Basic and acidic residues" evidence="7">
    <location>
        <begin position="1141"/>
        <end position="1150"/>
    </location>
</feature>
<dbReference type="GO" id="GO:0015631">
    <property type="term" value="F:tubulin binding"/>
    <property type="evidence" value="ECO:0007669"/>
    <property type="project" value="TreeGrafter"/>
</dbReference>
<evidence type="ECO:0000256" key="6">
    <source>
        <dbReference type="ARBA" id="ARBA00049274"/>
    </source>
</evidence>
<evidence type="ECO:0000256" key="4">
    <source>
        <dbReference type="ARBA" id="ARBA00022840"/>
    </source>
</evidence>
<proteinExistence type="inferred from homology"/>
<dbReference type="GO" id="GO:0036064">
    <property type="term" value="C:ciliary basal body"/>
    <property type="evidence" value="ECO:0007669"/>
    <property type="project" value="TreeGrafter"/>
</dbReference>
<dbReference type="Proteomes" id="UP000050795">
    <property type="component" value="Unassembled WGS sequence"/>
</dbReference>
<feature type="region of interest" description="Disordered" evidence="7">
    <location>
        <begin position="1046"/>
        <end position="1096"/>
    </location>
</feature>
<reference evidence="9" key="2">
    <citation type="submission" date="2023-11" db="UniProtKB">
        <authorList>
            <consortium name="WormBaseParasite"/>
        </authorList>
    </citation>
    <scope>IDENTIFICATION</scope>
</reference>
<protein>
    <recommendedName>
        <fullName evidence="5">Tubulin--tyrosine ligase-like protein 5</fullName>
    </recommendedName>
</protein>
<feature type="compositionally biased region" description="Polar residues" evidence="7">
    <location>
        <begin position="818"/>
        <end position="848"/>
    </location>
</feature>
<dbReference type="InterPro" id="IPR004344">
    <property type="entry name" value="TTL/TTLL_fam"/>
</dbReference>
<feature type="compositionally biased region" description="Basic residues" evidence="7">
    <location>
        <begin position="1268"/>
        <end position="1282"/>
    </location>
</feature>
<dbReference type="SUPFAM" id="SSF56059">
    <property type="entry name" value="Glutathione synthetase ATP-binding domain-like"/>
    <property type="match status" value="1"/>
</dbReference>
<keyword evidence="2" id="KW-0436">Ligase</keyword>
<evidence type="ECO:0000256" key="5">
    <source>
        <dbReference type="ARBA" id="ARBA00041448"/>
    </source>
</evidence>
<dbReference type="Pfam" id="PF03133">
    <property type="entry name" value="TTL"/>
    <property type="match status" value="1"/>
</dbReference>
<evidence type="ECO:0000256" key="2">
    <source>
        <dbReference type="ARBA" id="ARBA00022598"/>
    </source>
</evidence>
<organism evidence="8 9">
    <name type="scientific">Trichobilharzia regenti</name>
    <name type="common">Nasal bird schistosome</name>
    <dbReference type="NCBI Taxonomy" id="157069"/>
    <lineage>
        <taxon>Eukaryota</taxon>
        <taxon>Metazoa</taxon>
        <taxon>Spiralia</taxon>
        <taxon>Lophotrochozoa</taxon>
        <taxon>Platyhelminthes</taxon>
        <taxon>Trematoda</taxon>
        <taxon>Digenea</taxon>
        <taxon>Strigeidida</taxon>
        <taxon>Schistosomatoidea</taxon>
        <taxon>Schistosomatidae</taxon>
        <taxon>Trichobilharzia</taxon>
    </lineage>
</organism>
<feature type="region of interest" description="Disordered" evidence="7">
    <location>
        <begin position="498"/>
        <end position="517"/>
    </location>
</feature>
<keyword evidence="8" id="KW-1185">Reference proteome</keyword>
<dbReference type="Gene3D" id="3.30.470.20">
    <property type="entry name" value="ATP-grasp fold, B domain"/>
    <property type="match status" value="1"/>
</dbReference>
<reference evidence="8" key="1">
    <citation type="submission" date="2022-06" db="EMBL/GenBank/DDBJ databases">
        <authorList>
            <person name="Berger JAMES D."/>
            <person name="Berger JAMES D."/>
        </authorList>
    </citation>
    <scope>NUCLEOTIDE SEQUENCE [LARGE SCALE GENOMIC DNA]</scope>
</reference>
<evidence type="ECO:0000256" key="1">
    <source>
        <dbReference type="ARBA" id="ARBA00006820"/>
    </source>
</evidence>
<feature type="compositionally biased region" description="Polar residues" evidence="7">
    <location>
        <begin position="1302"/>
        <end position="1312"/>
    </location>
</feature>
<evidence type="ECO:0000256" key="7">
    <source>
        <dbReference type="SAM" id="MobiDB-lite"/>
    </source>
</evidence>
<evidence type="ECO:0000313" key="9">
    <source>
        <dbReference type="WBParaSite" id="TREG1_13680.2"/>
    </source>
</evidence>
<evidence type="ECO:0000256" key="3">
    <source>
        <dbReference type="ARBA" id="ARBA00022741"/>
    </source>
</evidence>
<evidence type="ECO:0000313" key="8">
    <source>
        <dbReference type="Proteomes" id="UP000050795"/>
    </source>
</evidence>
<name>A0AA85J8U2_TRIRE</name>
<dbReference type="WBParaSite" id="TREG1_13680.2">
    <property type="protein sequence ID" value="TREG1_13680.2"/>
    <property type="gene ID" value="TREG1_13680"/>
</dbReference>
<feature type="compositionally biased region" description="Polar residues" evidence="7">
    <location>
        <begin position="1076"/>
        <end position="1096"/>
    </location>
</feature>
<feature type="region of interest" description="Disordered" evidence="7">
    <location>
        <begin position="818"/>
        <end position="878"/>
    </location>
</feature>
<keyword evidence="3" id="KW-0547">Nucleotide-binding</keyword>
<comment type="catalytic activity">
    <reaction evidence="6">
        <text>L-glutamyl-[protein] + L-glutamate + ATP = gamma-L-glutamyl-L-glutamyl-[protein] + ADP + phosphate + H(+)</text>
        <dbReference type="Rhea" id="RHEA:60144"/>
        <dbReference type="Rhea" id="RHEA-COMP:10208"/>
        <dbReference type="Rhea" id="RHEA-COMP:15517"/>
        <dbReference type="ChEBI" id="CHEBI:15378"/>
        <dbReference type="ChEBI" id="CHEBI:29973"/>
        <dbReference type="ChEBI" id="CHEBI:29985"/>
        <dbReference type="ChEBI" id="CHEBI:30616"/>
        <dbReference type="ChEBI" id="CHEBI:43474"/>
        <dbReference type="ChEBI" id="CHEBI:143622"/>
        <dbReference type="ChEBI" id="CHEBI:456216"/>
    </reaction>
    <physiologicalReaction direction="left-to-right" evidence="6">
        <dbReference type="Rhea" id="RHEA:60145"/>
    </physiologicalReaction>
</comment>
<keyword evidence="4" id="KW-0067">ATP-binding</keyword>
<dbReference type="PROSITE" id="PS51221">
    <property type="entry name" value="TTL"/>
    <property type="match status" value="1"/>
</dbReference>
<dbReference type="PANTHER" id="PTHR12241:SF145">
    <property type="entry name" value="TUBULIN POLYGLUTAMYLASE TTLL5"/>
    <property type="match status" value="1"/>
</dbReference>
<feature type="compositionally biased region" description="Low complexity" evidence="7">
    <location>
        <begin position="1288"/>
        <end position="1301"/>
    </location>
</feature>
<feature type="compositionally biased region" description="Basic and acidic residues" evidence="7">
    <location>
        <begin position="849"/>
        <end position="858"/>
    </location>
</feature>